<dbReference type="Gene3D" id="2.40.160.20">
    <property type="match status" value="1"/>
</dbReference>
<dbReference type="InterPro" id="IPR027385">
    <property type="entry name" value="Beta-barrel_OMP"/>
</dbReference>
<dbReference type="Pfam" id="PF13505">
    <property type="entry name" value="OMP_b-brl"/>
    <property type="match status" value="1"/>
</dbReference>
<evidence type="ECO:0000256" key="3">
    <source>
        <dbReference type="SAM" id="SignalP"/>
    </source>
</evidence>
<dbReference type="Proteomes" id="UP000420562">
    <property type="component" value="Unassembled WGS sequence"/>
</dbReference>
<dbReference type="SUPFAM" id="SSF56436">
    <property type="entry name" value="C-type lectin-like"/>
    <property type="match status" value="1"/>
</dbReference>
<keyword evidence="7" id="KW-1185">Reference proteome</keyword>
<evidence type="ECO:0000259" key="5">
    <source>
        <dbReference type="Pfam" id="PF13505"/>
    </source>
</evidence>
<evidence type="ECO:0000256" key="1">
    <source>
        <dbReference type="ARBA" id="ARBA00022729"/>
    </source>
</evidence>
<evidence type="ECO:0000313" key="7">
    <source>
        <dbReference type="Proteomes" id="UP000420562"/>
    </source>
</evidence>
<evidence type="ECO:0000259" key="4">
    <source>
        <dbReference type="Pfam" id="PF03781"/>
    </source>
</evidence>
<feature type="compositionally biased region" description="Basic and acidic residues" evidence="2">
    <location>
        <begin position="204"/>
        <end position="215"/>
    </location>
</feature>
<feature type="region of interest" description="Disordered" evidence="2">
    <location>
        <begin position="196"/>
        <end position="215"/>
    </location>
</feature>
<feature type="chain" id="PRO_5029596535" evidence="3">
    <location>
        <begin position="33"/>
        <end position="532"/>
    </location>
</feature>
<dbReference type="InterPro" id="IPR005532">
    <property type="entry name" value="SUMF_dom"/>
</dbReference>
<dbReference type="GO" id="GO:0120147">
    <property type="term" value="F:formylglycine-generating oxidase activity"/>
    <property type="evidence" value="ECO:0007669"/>
    <property type="project" value="TreeGrafter"/>
</dbReference>
<dbReference type="InterPro" id="IPR042095">
    <property type="entry name" value="SUMF_sf"/>
</dbReference>
<dbReference type="PANTHER" id="PTHR23150">
    <property type="entry name" value="SULFATASE MODIFYING FACTOR 1, 2"/>
    <property type="match status" value="1"/>
</dbReference>
<dbReference type="Gene3D" id="3.90.1580.10">
    <property type="entry name" value="paralog of FGE (formylglycine-generating enzyme)"/>
    <property type="match status" value="1"/>
</dbReference>
<protein>
    <submittedName>
        <fullName evidence="6">SUMF1/EgtB/PvdO family nonheme iron enzyme</fullName>
    </submittedName>
</protein>
<dbReference type="InterPro" id="IPR051043">
    <property type="entry name" value="Sulfatase_Mod_Factor_Kinase"/>
</dbReference>
<dbReference type="PANTHER" id="PTHR23150:SF19">
    <property type="entry name" value="FORMYLGLYCINE-GENERATING ENZYME"/>
    <property type="match status" value="1"/>
</dbReference>
<accession>A0A7J4ZTD6</accession>
<sequence length="532" mass="57186">MATPTTGGVFLKKMCACAAVSLVLAFSGTVFGAVSEGQFSVSPMIGGYTYDGGQHLSTAPVYSLKGGYSFTDHIGVEAGLDYSITSSKLVTDKDVSIFKYGVEGLYHFMPDKKLVPFVAAGFGGYNMSGPSALVSRKTMGFFDYGGGVKYFLYDRLALRADVRHVVANASAFEYTLGVTIPFGGTKGEVKAVSAPAAPKPVAKKPQDKAKTAQEVPLKRTAEEKLAQKKAAAPAETPVPAQQTVKAAVEPAVKALPAPVVVTPTEVTDTTFNMQLVSIPSACYTMGDPSVNALAPHEVCLNAFSISKVEITRELFQRFVESSNYVTDAEKNGGCYTISAGKETLNPAATWKNPDFYQSKKDPVVCVSWNDAQAFTTWLSRSSGKKYRLPTEAEWEFAARSGGKQEKYAGTSNDADLYRYANFCDKKCIYEWNDPSQNDGYWSTAPVGKYAPNGFGIQDMSGNVAEWVQDYFAADYYAASPKMNPKGPSAGTGHSVRGGSWRSQKNELSITGRGSAETGTAYDNIGFRVCQEP</sequence>
<evidence type="ECO:0000256" key="2">
    <source>
        <dbReference type="SAM" id="MobiDB-lite"/>
    </source>
</evidence>
<dbReference type="InterPro" id="IPR011250">
    <property type="entry name" value="OMP/PagP_B-barrel"/>
</dbReference>
<proteinExistence type="predicted"/>
<organism evidence="6 7">
    <name type="scientific">Oryzomonas japonica</name>
    <dbReference type="NCBI Taxonomy" id="2603858"/>
    <lineage>
        <taxon>Bacteria</taxon>
        <taxon>Pseudomonadati</taxon>
        <taxon>Thermodesulfobacteriota</taxon>
        <taxon>Desulfuromonadia</taxon>
        <taxon>Geobacterales</taxon>
        <taxon>Geobacteraceae</taxon>
        <taxon>Oryzomonas</taxon>
    </lineage>
</organism>
<evidence type="ECO:0000313" key="6">
    <source>
        <dbReference type="EMBL" id="KAB0666594.1"/>
    </source>
</evidence>
<feature type="signal peptide" evidence="3">
    <location>
        <begin position="1"/>
        <end position="32"/>
    </location>
</feature>
<dbReference type="EMBL" id="VZQZ01000002">
    <property type="protein sequence ID" value="KAB0666594.1"/>
    <property type="molecule type" value="Genomic_DNA"/>
</dbReference>
<feature type="region of interest" description="Disordered" evidence="2">
    <location>
        <begin position="483"/>
        <end position="503"/>
    </location>
</feature>
<name>A0A7J4ZTD6_9BACT</name>
<feature type="domain" description="Sulfatase-modifying factor enzyme-like" evidence="4">
    <location>
        <begin position="274"/>
        <end position="528"/>
    </location>
</feature>
<keyword evidence="1 3" id="KW-0732">Signal</keyword>
<dbReference type="InterPro" id="IPR016187">
    <property type="entry name" value="CTDL_fold"/>
</dbReference>
<comment type="caution">
    <text evidence="6">The sequence shown here is derived from an EMBL/GenBank/DDBJ whole genome shotgun (WGS) entry which is preliminary data.</text>
</comment>
<dbReference type="SUPFAM" id="SSF56925">
    <property type="entry name" value="OMPA-like"/>
    <property type="match status" value="1"/>
</dbReference>
<reference evidence="6 7" key="1">
    <citation type="submission" date="2019-09" db="EMBL/GenBank/DDBJ databases">
        <title>Geobacter sp. Red96, a novel strain isolated from paddy soil.</title>
        <authorList>
            <person name="Xu Z."/>
            <person name="Masuda Y."/>
            <person name="Itoh H."/>
            <person name="Senoo K."/>
        </authorList>
    </citation>
    <scope>NUCLEOTIDE SEQUENCE [LARGE SCALE GENOMIC DNA]</scope>
    <source>
        <strain evidence="6 7">Red96</strain>
    </source>
</reference>
<feature type="domain" description="Outer membrane protein beta-barrel" evidence="5">
    <location>
        <begin position="19"/>
        <end position="167"/>
    </location>
</feature>
<dbReference type="AlphaFoldDB" id="A0A7J4ZTD6"/>
<dbReference type="Pfam" id="PF03781">
    <property type="entry name" value="FGE-sulfatase"/>
    <property type="match status" value="1"/>
</dbReference>
<gene>
    <name evidence="6" type="ORF">F6V25_04030</name>
</gene>